<dbReference type="EMBL" id="AMGY01000002">
    <property type="protein sequence ID" value="EXJ89871.1"/>
    <property type="molecule type" value="Genomic_DNA"/>
</dbReference>
<protein>
    <submittedName>
        <fullName evidence="1">Uncharacterized protein</fullName>
    </submittedName>
</protein>
<dbReference type="Pfam" id="PF21858">
    <property type="entry name" value="DUF6914"/>
    <property type="match status" value="1"/>
</dbReference>
<name>W9YKY0_9EURO</name>
<accession>W9YKY0</accession>
<dbReference type="GeneID" id="19167068"/>
<dbReference type="eggNOG" id="ENOG502SF93">
    <property type="taxonomic scope" value="Eukaryota"/>
</dbReference>
<dbReference type="RefSeq" id="XP_007731268.1">
    <property type="nucleotide sequence ID" value="XM_007733078.1"/>
</dbReference>
<evidence type="ECO:0000313" key="2">
    <source>
        <dbReference type="Proteomes" id="UP000019478"/>
    </source>
</evidence>
<keyword evidence="2" id="KW-1185">Reference proteome</keyword>
<organism evidence="1 2">
    <name type="scientific">Capronia epimyces CBS 606.96</name>
    <dbReference type="NCBI Taxonomy" id="1182542"/>
    <lineage>
        <taxon>Eukaryota</taxon>
        <taxon>Fungi</taxon>
        <taxon>Dikarya</taxon>
        <taxon>Ascomycota</taxon>
        <taxon>Pezizomycotina</taxon>
        <taxon>Eurotiomycetes</taxon>
        <taxon>Chaetothyriomycetidae</taxon>
        <taxon>Chaetothyriales</taxon>
        <taxon>Herpotrichiellaceae</taxon>
        <taxon>Capronia</taxon>
    </lineage>
</organism>
<dbReference type="Proteomes" id="UP000019478">
    <property type="component" value="Unassembled WGS sequence"/>
</dbReference>
<comment type="caution">
    <text evidence="1">The sequence shown here is derived from an EMBL/GenBank/DDBJ whole genome shotgun (WGS) entry which is preliminary data.</text>
</comment>
<dbReference type="OrthoDB" id="4157632at2759"/>
<dbReference type="InterPro" id="IPR054208">
    <property type="entry name" value="DUF6914"/>
</dbReference>
<sequence>MVSGKKRLYIALYPSGVTGNEERRYHWGFLVGPKVERKSGQVPGTQYHVKNRPLQGWAYEAIPHLNIQTTDNLLARVLIAKVEDEQRLVSIFETTPVVQDDPDWRCRTWVADALSRIEQDGHGRSRGRAVGTAELNWSSIEPVARAYVANKTTAGRYLRAVDLSLPKPTWDMLQRREIVP</sequence>
<gene>
    <name evidence="1" type="ORF">A1O3_02938</name>
</gene>
<proteinExistence type="predicted"/>
<dbReference type="AlphaFoldDB" id="W9YKY0"/>
<evidence type="ECO:0000313" key="1">
    <source>
        <dbReference type="EMBL" id="EXJ89871.1"/>
    </source>
</evidence>
<dbReference type="HOGENOM" id="CLU_095770_2_0_1"/>
<reference evidence="1 2" key="1">
    <citation type="submission" date="2013-03" db="EMBL/GenBank/DDBJ databases">
        <title>The Genome Sequence of Capronia epimyces CBS 606.96.</title>
        <authorList>
            <consortium name="The Broad Institute Genomics Platform"/>
            <person name="Cuomo C."/>
            <person name="de Hoog S."/>
            <person name="Gorbushina A."/>
            <person name="Walker B."/>
            <person name="Young S.K."/>
            <person name="Zeng Q."/>
            <person name="Gargeya S."/>
            <person name="Fitzgerald M."/>
            <person name="Haas B."/>
            <person name="Abouelleil A."/>
            <person name="Allen A.W."/>
            <person name="Alvarado L."/>
            <person name="Arachchi H.M."/>
            <person name="Berlin A.M."/>
            <person name="Chapman S.B."/>
            <person name="Gainer-Dewar J."/>
            <person name="Goldberg J."/>
            <person name="Griggs A."/>
            <person name="Gujja S."/>
            <person name="Hansen M."/>
            <person name="Howarth C."/>
            <person name="Imamovic A."/>
            <person name="Ireland A."/>
            <person name="Larimer J."/>
            <person name="McCowan C."/>
            <person name="Murphy C."/>
            <person name="Pearson M."/>
            <person name="Poon T.W."/>
            <person name="Priest M."/>
            <person name="Roberts A."/>
            <person name="Saif S."/>
            <person name="Shea T."/>
            <person name="Sisk P."/>
            <person name="Sykes S."/>
            <person name="Wortman J."/>
            <person name="Nusbaum C."/>
            <person name="Birren B."/>
        </authorList>
    </citation>
    <scope>NUCLEOTIDE SEQUENCE [LARGE SCALE GENOMIC DNA]</scope>
    <source>
        <strain evidence="1 2">CBS 606.96</strain>
    </source>
</reference>